<comment type="caution">
    <text evidence="8">The sequence shown here is derived from an EMBL/GenBank/DDBJ whole genome shotgun (WGS) entry which is preliminary data.</text>
</comment>
<keyword evidence="4" id="KW-0677">Repeat</keyword>
<evidence type="ECO:0000256" key="2">
    <source>
        <dbReference type="ARBA" id="ARBA00022525"/>
    </source>
</evidence>
<dbReference type="EMBL" id="JADKFW010000007">
    <property type="protein sequence ID" value="MBK9718162.1"/>
    <property type="molecule type" value="Genomic_DNA"/>
</dbReference>
<dbReference type="SUPFAM" id="SSF50969">
    <property type="entry name" value="YVTN repeat-like/Quinoprotein amine dehydrogenase"/>
    <property type="match status" value="1"/>
</dbReference>
<feature type="domain" description="HYR" evidence="7">
    <location>
        <begin position="2325"/>
        <end position="2417"/>
    </location>
</feature>
<dbReference type="CDD" id="cd14252">
    <property type="entry name" value="Dockerin_like"/>
    <property type="match status" value="1"/>
</dbReference>
<evidence type="ECO:0000256" key="5">
    <source>
        <dbReference type="SAM" id="MobiDB-lite"/>
    </source>
</evidence>
<dbReference type="InterPro" id="IPR036439">
    <property type="entry name" value="Dockerin_dom_sf"/>
</dbReference>
<organism evidence="8 9">
    <name type="scientific">Candidatus Defluviibacterium haderslevense</name>
    <dbReference type="NCBI Taxonomy" id="2981993"/>
    <lineage>
        <taxon>Bacteria</taxon>
        <taxon>Pseudomonadati</taxon>
        <taxon>Bacteroidota</taxon>
        <taxon>Saprospiria</taxon>
        <taxon>Saprospirales</taxon>
        <taxon>Saprospiraceae</taxon>
        <taxon>Candidatus Defluviibacterium</taxon>
    </lineage>
</organism>
<dbReference type="InterPro" id="IPR013783">
    <property type="entry name" value="Ig-like_fold"/>
</dbReference>
<dbReference type="PANTHER" id="PTHR34819:SF3">
    <property type="entry name" value="CELL SURFACE PROTEIN"/>
    <property type="match status" value="1"/>
</dbReference>
<feature type="transmembrane region" description="Helical" evidence="6">
    <location>
        <begin position="25"/>
        <end position="45"/>
    </location>
</feature>
<keyword evidence="2" id="KW-0964">Secreted</keyword>
<dbReference type="InterPro" id="IPR011044">
    <property type="entry name" value="Quino_amine_DH_bsu"/>
</dbReference>
<protein>
    <submittedName>
        <fullName evidence="8">DUF11 domain-containing protein</fullName>
    </submittedName>
</protein>
<dbReference type="InterPro" id="IPR051172">
    <property type="entry name" value="Chlamydia_OmcB"/>
</dbReference>
<proteinExistence type="predicted"/>
<feature type="region of interest" description="Disordered" evidence="5">
    <location>
        <begin position="1804"/>
        <end position="1848"/>
    </location>
</feature>
<evidence type="ECO:0000256" key="6">
    <source>
        <dbReference type="SAM" id="Phobius"/>
    </source>
</evidence>
<sequence>MSELRYPHTNLMFILGQRPSSISQILRFGLMLNLVLFIGFFNLSLNAQCILTSGKIQGQVFLDQTYNGIYDIGEKGIAFVPVYAYDVNGSLAANAITDLNGNYSLNGLTDQSSYRIEFQKPLFYEYSITGTSNKGDLQMVQAPACNVTFALFQPGNYYSPNNIKLAVTCFVGGSTLSENGNLETIVEVNRNFTSESAISKIVMKSLTGSVWGLAWNRTQKLLYSSAFIKQNAVLGTEGTGGIYVTNMDTRVTTPFINLSSFGINTGSTAGLSSSDCKYGDLVGKVGLGNLEISNDDQYLFVTNLYNKSIVIIPTINPSSANIIEIKIPDPGCNNGDYAVGGLKYYNGHLYIGVTCTAEQSKSKTDFFFHVYEYNTIARTFNIILSTDFAKSYWPNPQGGSKVVSQWLTDIDFTKDGEMILGIADRKGHAYCESTYPVTNQNGDVLMAFKDATGWHLENGGYVNGRAGNGIGHLEGHGGGEFFGDDYWIVGPSLHPEIALGSIAYLANSNEVISTVFDPLYESFAAGMHRYSVLNGKKSAAIQLYNKASSSFGKASGLGDIKILNGPAPIEIGNFVWLDKNDNGIQDPNEKGIAGLKISLYNASCQKVSSFVTNQNGQYLFNETNVDLNADGIMDGLAYNSEYYVVIDDHRFDATKKYLIIGQDTLVVALANAGIGFNGELVDSDLALNDGGICPLFKGLPVTKIKTGNSGQNYFYFDMGLRPYVDSGEVTPEVDIIDLALIKKINSLGSLKLNDVIEFEIDVLNQGTVSIDQYEITDYIPVQLAFDQGLNPEWKLYGNNAIFTNSSLINEGELQKVILKLRLIDDRAINSIINTAEISSIKDAKGVDLKDVDSTPDQDPDNDKGGVPNTLSDNQFTGNGIDDEDDHDREAIFVNDLALIKVLSSGGTVKRGDDVIFDILVNNQGNTVIPYYEIVDYIPAGFIFNQAKNPDWTISGNVASHINSNDLNQGEIRTVSIVLEVSQNAVANNLINAAEIAVFKDATGQVLMDRDSKPDQNPNNDPGSEIGTLYDNGFDGDGVSDEDDFDREAVQIADIALINKTTQINPVKLGELVTFELSVFNQGNTPIGCFDLLDYIPSGFEFVASENPGWTITGSIAKFTDTRVLEVGATRIISIKLKVISSQYSELVNVAEIGQLKDISKIEISDWDSTPDANPINDKGGVLGSATDNMIDGDGIIDEDDQDPASVDVFDLALILTTAKVTPVKINEDVTFKITICNQGNLIASNAVVIDYVPAGMELSSFDNNGWILKNGKLLNAINAPINPGQCVEKNIILRIKESANSSNIMNRAEVLSAQNSVGKDMSNVDVDSNPDDNATNDPGGVVGTLTDNVLDGNGILDEDDADPETVKIADLALRKRLVPGSVLKYLGSVSFEIEVFNQGNTALKNINVIDYLPKGFSLNPSSINLGWTLENGNALFNLNNVLNPNEQVKVILTLDAGVSVDFVSLNNVAEINSFEDNSGIVWNSYDFDSNPDKNPANDKGGELYTITDDLISDHGNIDEDDADIATVDVFDLALTKRVVNPKLLFKSNDIVEFNIDVINQGTVSSFQTQIVDYIDTNFIFKPELNPGWIVLGTNKVGFVINEEINPAETKSVGIQLVIKSKRTENSFFNTSEIVYARDSRGNDLIDYDSTPDQDATNDKYTGGHPINDHGITDEDDYDKVETNPGNFDLALIKDVDVRTVQIGQEVPWTITIANQGSVTAKEITIVDYLPSGTTMISPEWSLSPINPDPNKYFIVLNEKNGRLPQGGLKAGEKVQVKIILKINIDRNPGPIVNRAEIFSAVNDFNEPDEDSTPDDVINNDGGGDIFTDSDSSGSAVPDDGSIPGDEDDADPSGVFLLELVNEECLCLNNATTPDNGQFSTFFTLDSRAGEIWFIRSVTGLYNVPSPAPPAAPTPFITGPAGFILPLMATNGVLSTYGFTGIHVDDIGFSIVIENQFGDKVSLGNVRCRYETSSVTESQNNVCIGSTVRYAVAYREGSTYNWSLSSGGVFTSSTTSRATAIMWTAGVGTTHIVRIQESNPDLCLEPIDIPVTIGDQIGSVSCIGELQVSLNNTCQAQITPQKLLQGGPYDYNSYAVMIINKDGSIVPNALLTHEHLGKTLVAKVLNVCNGNSCWSTIVVEDKIKPTIECLNDTIDCTRMQSYLGPLVRDNCDLNPVKILVDETIEDTRCNPSYSKIVNRKYVAKDNYGNISDTCTMKIFLKRIVLDSIVFPDTLSLLTNNPLICNGFASDSLGRPLPSVSGYPLYHGAPIWPNKDSKYCDYFASYEDIELPNGKNCTRKILRNWKFIIWYCTTFDQIVYNQLIEIVDTTAPTIICPYNLTVTTGGGYVCAANVWIPAPITFDSCVNDVTVDLVYPGGFIKDFKGGYVVLPAGLDILKFRAYDRCHNVDSCTFEVLVQDLTPPVVQCDRETVVSLDRFGLASVPATSFDDGSYDDCHIKSMQVRRMDDGVPCQLNPNVFADSVGFCCADIGKLVTVMFRVTDHDGNSNTCMVTVEVQDKTIPSIYCPHDVTINCEYHLDTSKLDVFGTPTVSDNCNVTFQEIKEVHINQCREGYIDRIFIAGNSFGSDVCVQRITIINDQPFVEGNIRWPGDFDTTTCAAGALTPGSLPYGKGFPIITEDKCDLVGINYEDHLFRFINGSDACYKIIRKWKVINWCRFYDITGAPIIYERDQIIKISNKIKPTFTSGCEDKRFDIIDTSCLGGFVKLIATGEDDCTPGAELRWEYHVDLYSNGIEDYSALGIGDTIDASRVYPLGKHKIKYVFEDLCGNKEVCERQFEIVNIKAPIAYCLKGLAAGLVAMDLNGDGKIDGEMVTLWAKDFDQGSYHPCGYDLTYSLGRDTSVHSMTYDCDSVGIRVVTLCVTATNGQQSCCETFVEIQDNNKVDFCNCVEKPVNLTVSNCTIATEPADLNSFPKIGNCNCTDVSFSKNDVIVSNVPNACYAIDRTWTATFNCPESSEEFTFKQRITVTTDLKEADIQWPKDTVVVDNCLGSKDTVLIGNTPHYCKYGGNVDVRYVDRVLPPVGDITYCERTWTVFSKCVGSQSYSFKQILKVIFSTGVKYTVPSDITLTENCKRSFLPDSINGYPKVNCPCNIFVHSYVDSLVTGIPNTCYVIYRKWTSTYNCPPDVLGTFKGTQKITFALDLKEKDIKWPVDSFVVDNCGGRIDTGFVDHKPELLVDFCGYVSITFKDSVKKESDTCKIIQRTWIVGNECTSGANRQEYRFNQVLKVLFPYGPKLHVPADLTVTDCNKPFLPDSLNGYPTITCACDSLTFTYKDDTLRNNNEVCYVVERNWSVRVRCRPEIDTTLKGIQRITRDVNLVLGDINWPKDTFISLTCTPTLDPNITGRPTLKKDFCGLVTFTFVDSLDNGGTCRTIKRTWTARNACSASQVFKFNQYIITKNQTPPAIQCPPDRTVNADPGICGATVNVGNATQTNDCNTGVTFTNNAPTQFPVGKTNVIFTATDACGNTATCITMITVIENIPPTIICPNDTLVDCSVNTDDLTQFGTPNATDNCPGLIVTDSVIRSQNVCGIGTITRIFTATDASGNSNSCTQLITINNPDPLDSLEINWPTTPVTVGECASISPDSLGIPSVDTGAATCFKLRITYADSNFCKQRNRCEIDRVWTVFDSCSAQTFNFTQLIIRFDTLSPRILGVRDTTLFASDTACNNFVNLVAYTDACDSATVVFTNDSPYGVNDKNDASGYYPTGTTTVTFTAQDACCNLNFLTIKITVIDTVGPEVTCRKVIKNIKDDSCAVYNSHEFIFRLSDNCSDSAKIMTSFNKNDFTDTIRIICCDSIKNGNYLGPATVYFKDEAGNIDSCVTLLQALDPDTICPHNFKLAVINGLIRARNNNVLAGIDVSLNNGLAGTTSTAGNGFYNFRDMSLGGAYYVKAKHDVDPLDGVTTYDIVQIQRHILGIKPLDHPYKYIAADVNKSKSVTAADIVEIRKLILGKVDRFKNNESWRFVDTDYKFIDPLNPFLDEFTESFYVPKLINNVLANFTGIKVGDIDDSNKLNGLGNQAQTRTNQYTLVHTEDVMLKAGVETNIELSIPTWMQLDGLQFALNINPALARVSQVLGTEESVVRDESIGTVFMDRGIVNVSWVRNMSDKGQWKLTLKLISKSNVNLSEILSIDPVLMPAEAYTTSNEFNVVALSMNSNQTAHSQVKLYQNIPNPYSQSTRIPFELNTDSEVILSVIDVNGQVVYEYKKFFSKGYHEIPINKTSIQKSGMYYYMIQTGRDKVYKRMLFLD</sequence>
<evidence type="ECO:0000259" key="7">
    <source>
        <dbReference type="PROSITE" id="PS50825"/>
    </source>
</evidence>
<keyword evidence="6" id="KW-0472">Membrane</keyword>
<dbReference type="GO" id="GO:0005576">
    <property type="term" value="C:extracellular region"/>
    <property type="evidence" value="ECO:0007669"/>
    <property type="project" value="UniProtKB-SubCell"/>
</dbReference>
<reference evidence="8 9" key="1">
    <citation type="submission" date="2020-10" db="EMBL/GenBank/DDBJ databases">
        <title>Connecting structure to function with the recovery of over 1000 high-quality activated sludge metagenome-assembled genomes encoding full-length rRNA genes using long-read sequencing.</title>
        <authorList>
            <person name="Singleton C.M."/>
            <person name="Petriglieri F."/>
            <person name="Kristensen J.M."/>
            <person name="Kirkegaard R.H."/>
            <person name="Michaelsen T.Y."/>
            <person name="Andersen M.H."/>
            <person name="Karst S.M."/>
            <person name="Dueholm M.S."/>
            <person name="Nielsen P.H."/>
            <person name="Albertsen M."/>
        </authorList>
    </citation>
    <scope>NUCLEOTIDE SEQUENCE [LARGE SCALE GENOMIC DNA]</scope>
    <source>
        <strain evidence="8">Ribe_18-Q3-R11-54_BAT3C.373</strain>
    </source>
</reference>
<dbReference type="Proteomes" id="UP000808349">
    <property type="component" value="Unassembled WGS sequence"/>
</dbReference>
<feature type="domain" description="HYR" evidence="7">
    <location>
        <begin position="3498"/>
        <end position="3577"/>
    </location>
</feature>
<dbReference type="PANTHER" id="PTHR34819">
    <property type="entry name" value="LARGE CYSTEINE-RICH PERIPLASMIC PROTEIN OMCB"/>
    <property type="match status" value="1"/>
</dbReference>
<feature type="region of interest" description="Disordered" evidence="5">
    <location>
        <begin position="1651"/>
        <end position="1676"/>
    </location>
</feature>
<dbReference type="InterPro" id="IPR003410">
    <property type="entry name" value="HYR_dom"/>
</dbReference>
<evidence type="ECO:0000313" key="8">
    <source>
        <dbReference type="EMBL" id="MBK9718162.1"/>
    </source>
</evidence>
<keyword evidence="6" id="KW-0812">Transmembrane</keyword>
<feature type="domain" description="HYR" evidence="7">
    <location>
        <begin position="3416"/>
        <end position="3497"/>
    </location>
</feature>
<evidence type="ECO:0000256" key="4">
    <source>
        <dbReference type="ARBA" id="ARBA00022737"/>
    </source>
</evidence>
<feature type="region of interest" description="Disordered" evidence="5">
    <location>
        <begin position="848"/>
        <end position="881"/>
    </location>
</feature>
<dbReference type="InterPro" id="IPR026444">
    <property type="entry name" value="Secre_tail"/>
</dbReference>
<keyword evidence="3" id="KW-0732">Signal</keyword>
<dbReference type="NCBIfam" id="TIGR04183">
    <property type="entry name" value="Por_Secre_tail"/>
    <property type="match status" value="1"/>
</dbReference>
<dbReference type="InterPro" id="IPR033764">
    <property type="entry name" value="Sdr_B"/>
</dbReference>
<dbReference type="InterPro" id="IPR001434">
    <property type="entry name" value="OmcB-like_DUF11"/>
</dbReference>
<dbReference type="Pfam" id="PF02494">
    <property type="entry name" value="HYR"/>
    <property type="match status" value="1"/>
</dbReference>
<evidence type="ECO:0000313" key="9">
    <source>
        <dbReference type="Proteomes" id="UP000808349"/>
    </source>
</evidence>
<gene>
    <name evidence="8" type="ORF">IPO85_11745</name>
</gene>
<name>A0A9D7SAM9_9BACT</name>
<dbReference type="NCBIfam" id="TIGR01451">
    <property type="entry name" value="B_ant_repeat"/>
    <property type="match status" value="4"/>
</dbReference>
<dbReference type="Pfam" id="PF01345">
    <property type="entry name" value="DUF11"/>
    <property type="match status" value="5"/>
</dbReference>
<dbReference type="GO" id="GO:0000272">
    <property type="term" value="P:polysaccharide catabolic process"/>
    <property type="evidence" value="ECO:0007669"/>
    <property type="project" value="InterPro"/>
</dbReference>
<keyword evidence="6" id="KW-1133">Transmembrane helix</keyword>
<dbReference type="Gene3D" id="2.60.40.10">
    <property type="entry name" value="Immunoglobulins"/>
    <property type="match status" value="2"/>
</dbReference>
<dbReference type="SUPFAM" id="SSF117074">
    <property type="entry name" value="Hypothetical protein PA1324"/>
    <property type="match status" value="2"/>
</dbReference>
<evidence type="ECO:0000256" key="1">
    <source>
        <dbReference type="ARBA" id="ARBA00004613"/>
    </source>
</evidence>
<comment type="subcellular location">
    <subcellularLocation>
        <location evidence="1">Secreted</location>
    </subcellularLocation>
</comment>
<dbReference type="Gene3D" id="1.10.1330.10">
    <property type="entry name" value="Dockerin domain"/>
    <property type="match status" value="1"/>
</dbReference>
<accession>A0A9D7SAM9</accession>
<dbReference type="InterPro" id="IPR047589">
    <property type="entry name" value="DUF11_rpt"/>
</dbReference>
<evidence type="ECO:0000256" key="3">
    <source>
        <dbReference type="ARBA" id="ARBA00022729"/>
    </source>
</evidence>
<feature type="region of interest" description="Disordered" evidence="5">
    <location>
        <begin position="1007"/>
        <end position="1030"/>
    </location>
</feature>
<dbReference type="PROSITE" id="PS50825">
    <property type="entry name" value="HYR"/>
    <property type="match status" value="3"/>
</dbReference>
<feature type="compositionally biased region" description="Polar residues" evidence="5">
    <location>
        <begin position="868"/>
        <end position="877"/>
    </location>
</feature>
<dbReference type="Pfam" id="PF17210">
    <property type="entry name" value="SdrD_B"/>
    <property type="match status" value="2"/>
</dbReference>